<dbReference type="AlphaFoldDB" id="A0A4R1F9R9"/>
<evidence type="ECO:0000313" key="1">
    <source>
        <dbReference type="EMBL" id="TCJ87551.1"/>
    </source>
</evidence>
<dbReference type="Proteomes" id="UP000294887">
    <property type="component" value="Unassembled WGS sequence"/>
</dbReference>
<dbReference type="Pfam" id="PF11136">
    <property type="entry name" value="DUF2889"/>
    <property type="match status" value="1"/>
</dbReference>
<sequence>MPLPNPVERKKLHDRNIHCEGFKRADGLYDIEARLVDIRTFDCSYDEEHRGGLIKAGEPVHDIYLRVTLDLRFEIQDVYAASDATPFNVCPKATSAMKALVGLRIGSGWVREAKQRIGTDISCTHLMDLLRPIATTAYQTMYAEIEEKARKKPNRGKPAIIGTCLAMAADGDVVMKRWPQFYEKNDETQSEPTD</sequence>
<protein>
    <submittedName>
        <fullName evidence="1">DUF2889 family protein</fullName>
    </submittedName>
</protein>
<comment type="caution">
    <text evidence="1">The sequence shown here is derived from an EMBL/GenBank/DDBJ whole genome shotgun (WGS) entry which is preliminary data.</text>
</comment>
<dbReference type="OrthoDB" id="6862397at2"/>
<keyword evidence="2" id="KW-1185">Reference proteome</keyword>
<gene>
    <name evidence="1" type="ORF">EV695_2063</name>
</gene>
<dbReference type="RefSeq" id="WP_131905819.1">
    <property type="nucleotide sequence ID" value="NZ_BAAAFU010000004.1"/>
</dbReference>
<accession>A0A4R1F9R9</accession>
<reference evidence="1 2" key="1">
    <citation type="submission" date="2019-03" db="EMBL/GenBank/DDBJ databases">
        <title>Genomic Encyclopedia of Type Strains, Phase IV (KMG-IV): sequencing the most valuable type-strain genomes for metagenomic binning, comparative biology and taxonomic classification.</title>
        <authorList>
            <person name="Goeker M."/>
        </authorList>
    </citation>
    <scope>NUCLEOTIDE SEQUENCE [LARGE SCALE GENOMIC DNA]</scope>
    <source>
        <strain evidence="1 2">DSM 24830</strain>
    </source>
</reference>
<organism evidence="1 2">
    <name type="scientific">Cocleimonas flava</name>
    <dbReference type="NCBI Taxonomy" id="634765"/>
    <lineage>
        <taxon>Bacteria</taxon>
        <taxon>Pseudomonadati</taxon>
        <taxon>Pseudomonadota</taxon>
        <taxon>Gammaproteobacteria</taxon>
        <taxon>Thiotrichales</taxon>
        <taxon>Thiotrichaceae</taxon>
        <taxon>Cocleimonas</taxon>
    </lineage>
</organism>
<evidence type="ECO:0000313" key="2">
    <source>
        <dbReference type="Proteomes" id="UP000294887"/>
    </source>
</evidence>
<proteinExistence type="predicted"/>
<dbReference type="EMBL" id="SMFQ01000003">
    <property type="protein sequence ID" value="TCJ87551.1"/>
    <property type="molecule type" value="Genomic_DNA"/>
</dbReference>
<name>A0A4R1F9R9_9GAMM</name>
<dbReference type="InterPro" id="IPR021312">
    <property type="entry name" value="DUF2889"/>
</dbReference>